<dbReference type="RefSeq" id="WP_246350138.1">
    <property type="nucleotide sequence ID" value="NZ_JACIFE010000010.1"/>
</dbReference>
<accession>A0A840DZ03</accession>
<evidence type="ECO:0000313" key="2">
    <source>
        <dbReference type="Proteomes" id="UP000585970"/>
    </source>
</evidence>
<evidence type="ECO:0000313" key="1">
    <source>
        <dbReference type="EMBL" id="MBB4076742.1"/>
    </source>
</evidence>
<reference evidence="1 2" key="1">
    <citation type="submission" date="2020-08" db="EMBL/GenBank/DDBJ databases">
        <title>Genomic Encyclopedia of Type Strains, Phase IV (KMG-IV): sequencing the most valuable type-strain genomes for metagenomic binning, comparative biology and taxonomic classification.</title>
        <authorList>
            <person name="Goeker M."/>
        </authorList>
    </citation>
    <scope>NUCLEOTIDE SEQUENCE [LARGE SCALE GENOMIC DNA]</scope>
    <source>
        <strain evidence="1 2">DSM 100694</strain>
    </source>
</reference>
<dbReference type="AlphaFoldDB" id="A0A840DZ03"/>
<protein>
    <submittedName>
        <fullName evidence="1">Uncharacterized protein</fullName>
    </submittedName>
</protein>
<name>A0A840DZ03_9HYPH</name>
<keyword evidence="2" id="KW-1185">Reference proteome</keyword>
<dbReference type="Proteomes" id="UP000585970">
    <property type="component" value="Unassembled WGS sequence"/>
</dbReference>
<comment type="caution">
    <text evidence="1">The sequence shown here is derived from an EMBL/GenBank/DDBJ whole genome shotgun (WGS) entry which is preliminary data.</text>
</comment>
<proteinExistence type="predicted"/>
<dbReference type="EMBL" id="JACIFE010000010">
    <property type="protein sequence ID" value="MBB4076742.1"/>
    <property type="molecule type" value="Genomic_DNA"/>
</dbReference>
<organism evidence="1 2">
    <name type="scientific">Bartonella fuyuanensis</name>
    <dbReference type="NCBI Taxonomy" id="1460968"/>
    <lineage>
        <taxon>Bacteria</taxon>
        <taxon>Pseudomonadati</taxon>
        <taxon>Pseudomonadota</taxon>
        <taxon>Alphaproteobacteria</taxon>
        <taxon>Hyphomicrobiales</taxon>
        <taxon>Bartonellaceae</taxon>
        <taxon>Bartonella</taxon>
    </lineage>
</organism>
<gene>
    <name evidence="1" type="ORF">GGR08_001049</name>
</gene>
<sequence>MRILFNWGLEREFSITAWILRYCGAEEFLILFQCGEMQLYIQTDR</sequence>